<sequence length="110" mass="12828">MRLILLGISKYSSTSNSTKGAFSSSVHEGRKQIDNFWEEAILFEYQFASILSPRERLRHKSTLVQGDVQFLPYEFTFQHRKPFVISLILRRDMIFFAKSHKADAFSSSEF</sequence>
<protein>
    <submittedName>
        <fullName evidence="1">Uncharacterized protein</fullName>
    </submittedName>
</protein>
<evidence type="ECO:0000313" key="1">
    <source>
        <dbReference type="EMBL" id="KAG5610462.1"/>
    </source>
</evidence>
<dbReference type="AlphaFoldDB" id="A0A9J5ZI23"/>
<reference evidence="1 2" key="1">
    <citation type="submission" date="2020-09" db="EMBL/GenBank/DDBJ databases">
        <title>De no assembly of potato wild relative species, Solanum commersonii.</title>
        <authorList>
            <person name="Cho K."/>
        </authorList>
    </citation>
    <scope>NUCLEOTIDE SEQUENCE [LARGE SCALE GENOMIC DNA]</scope>
    <source>
        <strain evidence="1">LZ3.2</strain>
        <tissue evidence="1">Leaf</tissue>
    </source>
</reference>
<keyword evidence="2" id="KW-1185">Reference proteome</keyword>
<comment type="caution">
    <text evidence="1">The sequence shown here is derived from an EMBL/GenBank/DDBJ whole genome shotgun (WGS) entry which is preliminary data.</text>
</comment>
<accession>A0A9J5ZI23</accession>
<proteinExistence type="predicted"/>
<name>A0A9J5ZI23_SOLCO</name>
<dbReference type="Proteomes" id="UP000824120">
    <property type="component" value="Chromosome 4"/>
</dbReference>
<gene>
    <name evidence="1" type="ORF">H5410_021743</name>
</gene>
<dbReference type="EMBL" id="JACXVP010000004">
    <property type="protein sequence ID" value="KAG5610462.1"/>
    <property type="molecule type" value="Genomic_DNA"/>
</dbReference>
<evidence type="ECO:0000313" key="2">
    <source>
        <dbReference type="Proteomes" id="UP000824120"/>
    </source>
</evidence>
<organism evidence="1 2">
    <name type="scientific">Solanum commersonii</name>
    <name type="common">Commerson's wild potato</name>
    <name type="synonym">Commerson's nightshade</name>
    <dbReference type="NCBI Taxonomy" id="4109"/>
    <lineage>
        <taxon>Eukaryota</taxon>
        <taxon>Viridiplantae</taxon>
        <taxon>Streptophyta</taxon>
        <taxon>Embryophyta</taxon>
        <taxon>Tracheophyta</taxon>
        <taxon>Spermatophyta</taxon>
        <taxon>Magnoliopsida</taxon>
        <taxon>eudicotyledons</taxon>
        <taxon>Gunneridae</taxon>
        <taxon>Pentapetalae</taxon>
        <taxon>asterids</taxon>
        <taxon>lamiids</taxon>
        <taxon>Solanales</taxon>
        <taxon>Solanaceae</taxon>
        <taxon>Solanoideae</taxon>
        <taxon>Solaneae</taxon>
        <taxon>Solanum</taxon>
    </lineage>
</organism>